<organism evidence="8 9">
    <name type="scientific">Acinetobacter bereziniae</name>
    <name type="common">Acinetobacter genomosp. 10</name>
    <dbReference type="NCBI Taxonomy" id="106648"/>
    <lineage>
        <taxon>Bacteria</taxon>
        <taxon>Pseudomonadati</taxon>
        <taxon>Pseudomonadota</taxon>
        <taxon>Gammaproteobacteria</taxon>
        <taxon>Moraxellales</taxon>
        <taxon>Moraxellaceae</taxon>
        <taxon>Acinetobacter</taxon>
    </lineage>
</organism>
<protein>
    <recommendedName>
        <fullName evidence="7">EamA domain-containing protein</fullName>
    </recommendedName>
</protein>
<evidence type="ECO:0000259" key="7">
    <source>
        <dbReference type="Pfam" id="PF00892"/>
    </source>
</evidence>
<keyword evidence="3 6" id="KW-0812">Transmembrane</keyword>
<evidence type="ECO:0000256" key="1">
    <source>
        <dbReference type="ARBA" id="ARBA00004651"/>
    </source>
</evidence>
<dbReference type="Gene3D" id="1.10.3730.20">
    <property type="match status" value="1"/>
</dbReference>
<dbReference type="Proteomes" id="UP000490535">
    <property type="component" value="Unassembled WGS sequence"/>
</dbReference>
<feature type="transmembrane region" description="Helical" evidence="6">
    <location>
        <begin position="279"/>
        <end position="296"/>
    </location>
</feature>
<feature type="domain" description="EamA" evidence="7">
    <location>
        <begin position="15"/>
        <end position="146"/>
    </location>
</feature>
<name>A0A833PHA1_ACIBZ</name>
<gene>
    <name evidence="8" type="ORF">GAK29_00970</name>
</gene>
<dbReference type="Pfam" id="PF00892">
    <property type="entry name" value="EamA"/>
    <property type="match status" value="2"/>
</dbReference>
<comment type="caution">
    <text evidence="8">The sequence shown here is derived from an EMBL/GenBank/DDBJ whole genome shotgun (WGS) entry which is preliminary data.</text>
</comment>
<keyword evidence="5 6" id="KW-0472">Membrane</keyword>
<reference evidence="9" key="1">
    <citation type="journal article" date="2020" name="MBio">
        <title>Horizontal gene transfer to a defensive symbiont with a reduced genome amongst a multipartite beetle microbiome.</title>
        <authorList>
            <person name="Waterworth S.C."/>
            <person name="Florez L.V."/>
            <person name="Rees E.R."/>
            <person name="Hertweck C."/>
            <person name="Kaltenpoth M."/>
            <person name="Kwan J.C."/>
        </authorList>
    </citation>
    <scope>NUCLEOTIDE SEQUENCE [LARGE SCALE GENOMIC DNA]</scope>
</reference>
<comment type="subcellular location">
    <subcellularLocation>
        <location evidence="1">Cell membrane</location>
        <topology evidence="1">Multi-pass membrane protein</topology>
    </subcellularLocation>
</comment>
<evidence type="ECO:0000313" key="8">
    <source>
        <dbReference type="EMBL" id="KAF1027003.1"/>
    </source>
</evidence>
<evidence type="ECO:0000256" key="6">
    <source>
        <dbReference type="SAM" id="Phobius"/>
    </source>
</evidence>
<feature type="transmembrane region" description="Helical" evidence="6">
    <location>
        <begin position="105"/>
        <end position="123"/>
    </location>
</feature>
<feature type="transmembrane region" description="Helical" evidence="6">
    <location>
        <begin position="130"/>
        <end position="151"/>
    </location>
</feature>
<dbReference type="SUPFAM" id="SSF103481">
    <property type="entry name" value="Multidrug resistance efflux transporter EmrE"/>
    <property type="match status" value="2"/>
</dbReference>
<proteinExistence type="predicted"/>
<dbReference type="PANTHER" id="PTHR32322:SF18">
    <property type="entry name" value="S-ADENOSYLMETHIONINE_S-ADENOSYLHOMOCYSTEINE TRANSPORTER"/>
    <property type="match status" value="1"/>
</dbReference>
<feature type="transmembrane region" description="Helical" evidence="6">
    <location>
        <begin position="74"/>
        <end position="93"/>
    </location>
</feature>
<keyword evidence="2" id="KW-1003">Cell membrane</keyword>
<evidence type="ECO:0000256" key="2">
    <source>
        <dbReference type="ARBA" id="ARBA00022475"/>
    </source>
</evidence>
<feature type="transmembrane region" description="Helical" evidence="6">
    <location>
        <begin position="223"/>
        <end position="243"/>
    </location>
</feature>
<dbReference type="EMBL" id="WNDP01000015">
    <property type="protein sequence ID" value="KAF1027003.1"/>
    <property type="molecule type" value="Genomic_DNA"/>
</dbReference>
<dbReference type="GO" id="GO:0005886">
    <property type="term" value="C:plasma membrane"/>
    <property type="evidence" value="ECO:0007669"/>
    <property type="project" value="UniProtKB-SubCell"/>
</dbReference>
<feature type="domain" description="EamA" evidence="7">
    <location>
        <begin position="161"/>
        <end position="296"/>
    </location>
</feature>
<feature type="transmembrane region" description="Helical" evidence="6">
    <location>
        <begin position="255"/>
        <end position="273"/>
    </location>
</feature>
<feature type="transmembrane region" description="Helical" evidence="6">
    <location>
        <begin position="191"/>
        <end position="211"/>
    </location>
</feature>
<dbReference type="InterPro" id="IPR000620">
    <property type="entry name" value="EamA_dom"/>
</dbReference>
<evidence type="ECO:0000256" key="4">
    <source>
        <dbReference type="ARBA" id="ARBA00022989"/>
    </source>
</evidence>
<keyword evidence="4 6" id="KW-1133">Transmembrane helix</keyword>
<evidence type="ECO:0000313" key="9">
    <source>
        <dbReference type="Proteomes" id="UP000490535"/>
    </source>
</evidence>
<feature type="transmembrane region" description="Helical" evidence="6">
    <location>
        <begin position="12"/>
        <end position="36"/>
    </location>
</feature>
<sequence length="304" mass="33629">MNAKKIVWSDITIYLKLTCVAMLWGGTFIAGRVLAFEIPAQIAALMRFMVASILLMIILIKVEGSFKIISFKQHLLTTTMGLTGVFAYNIFFFGALSHMEAGRTALFVSLSPILTIIAARIFFKEKLSKLNYVGVVLAFLGTLLVVTKGHLLNQFNASIGIGELMMSCAVLSWVAYTLLCKKITALTPLIITTYSTLWGLLFLLVSFIPYIDQWKTTSFHLTIYLSILYLGALGTVLAFVWYAEGIAKIGTSKTIIFNNLVPLFAVLLTFLFLNEAITVPMLIGGSLSFTGVLLTNKKLKFFLK</sequence>
<dbReference type="InterPro" id="IPR050638">
    <property type="entry name" value="AA-Vitamin_Transporters"/>
</dbReference>
<evidence type="ECO:0000256" key="5">
    <source>
        <dbReference type="ARBA" id="ARBA00023136"/>
    </source>
</evidence>
<feature type="transmembrane region" description="Helical" evidence="6">
    <location>
        <begin position="42"/>
        <end position="62"/>
    </location>
</feature>
<dbReference type="AlphaFoldDB" id="A0A833PHA1"/>
<evidence type="ECO:0000256" key="3">
    <source>
        <dbReference type="ARBA" id="ARBA00022692"/>
    </source>
</evidence>
<accession>A0A833PHA1</accession>
<dbReference type="InterPro" id="IPR037185">
    <property type="entry name" value="EmrE-like"/>
</dbReference>
<dbReference type="PANTHER" id="PTHR32322">
    <property type="entry name" value="INNER MEMBRANE TRANSPORTER"/>
    <property type="match status" value="1"/>
</dbReference>
<feature type="transmembrane region" description="Helical" evidence="6">
    <location>
        <begin position="157"/>
        <end position="179"/>
    </location>
</feature>